<keyword evidence="2 7" id="KW-0813">Transport</keyword>
<proteinExistence type="inferred from homology"/>
<dbReference type="NCBIfam" id="TIGR00924">
    <property type="entry name" value="yjdL_sub1_fam"/>
    <property type="match status" value="1"/>
</dbReference>
<dbReference type="InterPro" id="IPR050171">
    <property type="entry name" value="MFS_Transporters"/>
</dbReference>
<evidence type="ECO:0000256" key="4">
    <source>
        <dbReference type="ARBA" id="ARBA00022692"/>
    </source>
</evidence>
<dbReference type="PANTHER" id="PTHR23517:SF15">
    <property type="entry name" value="PROTON-DEPENDENT OLIGOPEPTIDE FAMILY TRANSPORT PROTEIN"/>
    <property type="match status" value="1"/>
</dbReference>
<keyword evidence="3" id="KW-1003">Cell membrane</keyword>
<dbReference type="KEGG" id="mshg:MSG_01233"/>
<dbReference type="InterPro" id="IPR018456">
    <property type="entry name" value="PTR2_symporter_CS"/>
</dbReference>
<evidence type="ECO:0000256" key="3">
    <source>
        <dbReference type="ARBA" id="ARBA00022475"/>
    </source>
</evidence>
<keyword evidence="9" id="KW-1185">Reference proteome</keyword>
<reference evidence="9" key="1">
    <citation type="submission" date="2017-06" db="EMBL/GenBank/DDBJ databases">
        <title>Complete Genome Sequence of Mycobacterium shigaense.</title>
        <authorList>
            <person name="Fukano H."/>
            <person name="Yoshida M."/>
            <person name="Kazumi Y."/>
            <person name="Ogura Y."/>
            <person name="Mitarai S."/>
            <person name="Hayashi T."/>
            <person name="Hoshino Y."/>
        </authorList>
    </citation>
    <scope>NUCLEOTIDE SEQUENCE [LARGE SCALE GENOMIC DNA]</scope>
    <source>
        <strain evidence="9">UN-152</strain>
    </source>
</reference>
<dbReference type="InterPro" id="IPR005279">
    <property type="entry name" value="Dipep/tripep_permease"/>
</dbReference>
<comment type="similarity">
    <text evidence="7">Belongs to the major facilitator superfamily. Proton-dependent oligopeptide transporter (POT/PTR) (TC 2.A.17) family.</text>
</comment>
<keyword evidence="4 7" id="KW-0812">Transmembrane</keyword>
<accession>A0A1Z4EEL5</accession>
<dbReference type="Gene3D" id="1.20.1250.20">
    <property type="entry name" value="MFS general substrate transporter like domains"/>
    <property type="match status" value="1"/>
</dbReference>
<dbReference type="Pfam" id="PF00854">
    <property type="entry name" value="PTR2"/>
    <property type="match status" value="1"/>
</dbReference>
<dbReference type="InterPro" id="IPR036259">
    <property type="entry name" value="MFS_trans_sf"/>
</dbReference>
<dbReference type="OrthoDB" id="9772725at2"/>
<evidence type="ECO:0000256" key="2">
    <source>
        <dbReference type="ARBA" id="ARBA00022448"/>
    </source>
</evidence>
<evidence type="ECO:0000313" key="9">
    <source>
        <dbReference type="Proteomes" id="UP000217736"/>
    </source>
</evidence>
<dbReference type="PROSITE" id="PS01023">
    <property type="entry name" value="PTR2_2"/>
    <property type="match status" value="1"/>
</dbReference>
<dbReference type="RefSeq" id="WP_096437955.1">
    <property type="nucleotide sequence ID" value="NZ_AP018164.1"/>
</dbReference>
<dbReference type="Proteomes" id="UP000217736">
    <property type="component" value="Chromosome"/>
</dbReference>
<dbReference type="GO" id="GO:0005886">
    <property type="term" value="C:plasma membrane"/>
    <property type="evidence" value="ECO:0007669"/>
    <property type="project" value="UniProtKB-SubCell"/>
</dbReference>
<comment type="subcellular location">
    <subcellularLocation>
        <location evidence="1">Cell membrane</location>
        <topology evidence="1">Multi-pass membrane protein</topology>
    </subcellularLocation>
    <subcellularLocation>
        <location evidence="7">Membrane</location>
        <topology evidence="7">Multi-pass membrane protein</topology>
    </subcellularLocation>
</comment>
<keyword evidence="6" id="KW-0472">Membrane</keyword>
<evidence type="ECO:0000313" key="8">
    <source>
        <dbReference type="EMBL" id="BAX91392.1"/>
    </source>
</evidence>
<protein>
    <submittedName>
        <fullName evidence="8">MFS transporter</fullName>
    </submittedName>
</protein>
<gene>
    <name evidence="8" type="primary">ptr2</name>
    <name evidence="8" type="ORF">MSG_01233</name>
</gene>
<name>A0A1Z4EEL5_9MYCO</name>
<sequence length="496" mass="52082">MTTRLDPTEARSDREPQFFGHPRQLMTPVSVEVWERFSFYGMRAILALYLLTPTAQGGMGLPTAAALSLTAIYSASAYLTSVFGGWIADRFIGARKTVLSGGLIIMCGHIILAIPTTTLFYFGLTAVVLGTGLLKPNIASLVGALYSLEDQRRDSGFCLFYMGINIGGFVAPLVCGWLGQNINYHAGFMAAAIGMGIGVAYFIVNFRALPDVGPRTHDSAAVLVHPAKPAGIGATGYSAAAVVFVVTATSVVTGGGLQGAINAISAATFTIPVAVMLVMMRSARVTSAERSHLKAYVPLFLTSVAFWMMFEQGSTVLSELAADRVATNLFGVGFPSSWFLSINSLAIIIFAPVIAAVWIKLRHRNPGAATRMGTGTLVGGVTFAAVPLALATAGHGGLISPVWLIGIYLVQAVAELAVSPVGIAETTRLAPYAYANQTMGFWYLSMAAGAGLGAQMVKLSTVIPTDYYYFLLAVIGVGVGAAVLTLRGRIGRLSAA</sequence>
<dbReference type="InterPro" id="IPR000109">
    <property type="entry name" value="POT_fam"/>
</dbReference>
<evidence type="ECO:0000256" key="1">
    <source>
        <dbReference type="ARBA" id="ARBA00004651"/>
    </source>
</evidence>
<dbReference type="GO" id="GO:1904680">
    <property type="term" value="F:peptide transmembrane transporter activity"/>
    <property type="evidence" value="ECO:0007669"/>
    <property type="project" value="InterPro"/>
</dbReference>
<dbReference type="SUPFAM" id="SSF103473">
    <property type="entry name" value="MFS general substrate transporter"/>
    <property type="match status" value="1"/>
</dbReference>
<evidence type="ECO:0000256" key="7">
    <source>
        <dbReference type="RuleBase" id="RU003755"/>
    </source>
</evidence>
<dbReference type="PROSITE" id="PS01022">
    <property type="entry name" value="PTR2_1"/>
    <property type="match status" value="1"/>
</dbReference>
<dbReference type="PANTHER" id="PTHR23517">
    <property type="entry name" value="RESISTANCE PROTEIN MDTM, PUTATIVE-RELATED-RELATED"/>
    <property type="match status" value="1"/>
</dbReference>
<keyword evidence="5" id="KW-1133">Transmembrane helix</keyword>
<dbReference type="AlphaFoldDB" id="A0A1Z4EEL5"/>
<evidence type="ECO:0000256" key="6">
    <source>
        <dbReference type="ARBA" id="ARBA00023136"/>
    </source>
</evidence>
<evidence type="ECO:0000256" key="5">
    <source>
        <dbReference type="ARBA" id="ARBA00022989"/>
    </source>
</evidence>
<dbReference type="EMBL" id="AP018164">
    <property type="protein sequence ID" value="BAX91392.1"/>
    <property type="molecule type" value="Genomic_DNA"/>
</dbReference>
<dbReference type="CDD" id="cd17346">
    <property type="entry name" value="MFS_DtpA_like"/>
    <property type="match status" value="1"/>
</dbReference>
<organism evidence="8 9">
    <name type="scientific">Mycobacterium shigaense</name>
    <dbReference type="NCBI Taxonomy" id="722731"/>
    <lineage>
        <taxon>Bacteria</taxon>
        <taxon>Bacillati</taxon>
        <taxon>Actinomycetota</taxon>
        <taxon>Actinomycetes</taxon>
        <taxon>Mycobacteriales</taxon>
        <taxon>Mycobacteriaceae</taxon>
        <taxon>Mycobacterium</taxon>
        <taxon>Mycobacterium simiae complex</taxon>
    </lineage>
</organism>
<dbReference type="GO" id="GO:0006857">
    <property type="term" value="P:oligopeptide transport"/>
    <property type="evidence" value="ECO:0007669"/>
    <property type="project" value="InterPro"/>
</dbReference>